<dbReference type="STRING" id="146018.BN2156_00681"/>
<gene>
    <name evidence="1" type="ORF">BN2156_00681</name>
</gene>
<name>A0A0H5RIM5_9MYCO</name>
<dbReference type="OrthoDB" id="4558051at2"/>
<evidence type="ECO:0000313" key="2">
    <source>
        <dbReference type="Proteomes" id="UP000199147"/>
    </source>
</evidence>
<organism evidence="1 2">
    <name type="scientific">Mycolicibacterium neworleansense</name>
    <dbReference type="NCBI Taxonomy" id="146018"/>
    <lineage>
        <taxon>Bacteria</taxon>
        <taxon>Bacillati</taxon>
        <taxon>Actinomycetota</taxon>
        <taxon>Actinomycetes</taxon>
        <taxon>Mycobacteriales</taxon>
        <taxon>Mycobacteriaceae</taxon>
        <taxon>Mycolicibacterium</taxon>
    </lineage>
</organism>
<dbReference type="Proteomes" id="UP000199147">
    <property type="component" value="Unassembled WGS sequence"/>
</dbReference>
<proteinExistence type="predicted"/>
<sequence>MTLAADRELGNREFAMEDISTGVHASGFGQVGDGRSFSFHIERQQLMIEIYRPRLSGPVPLEDDVVAVATRKLTDIDLTDERSLSATVRDAVADAQPVPRASR</sequence>
<reference evidence="2" key="1">
    <citation type="submission" date="2015-07" db="EMBL/GenBank/DDBJ databases">
        <authorList>
            <person name="Urmite Genomes"/>
        </authorList>
    </citation>
    <scope>NUCLEOTIDE SEQUENCE [LARGE SCALE GENOMIC DNA]</scope>
    <source>
        <strain evidence="2">type strain: ATCC 49404</strain>
    </source>
</reference>
<dbReference type="AlphaFoldDB" id="A0A0H5RIM5"/>
<keyword evidence="2" id="KW-1185">Reference proteome</keyword>
<protein>
    <submittedName>
        <fullName evidence="1">Uncharacterized protein</fullName>
    </submittedName>
</protein>
<accession>A0A0H5RIM5</accession>
<evidence type="ECO:0000313" key="1">
    <source>
        <dbReference type="EMBL" id="CRZ13838.1"/>
    </source>
</evidence>
<dbReference type="EMBL" id="CWKH01000001">
    <property type="protein sequence ID" value="CRZ13838.1"/>
    <property type="molecule type" value="Genomic_DNA"/>
</dbReference>
<dbReference type="RefSeq" id="WP_090510208.1">
    <property type="nucleotide sequence ID" value="NZ_CWKH01000001.1"/>
</dbReference>